<evidence type="ECO:0000313" key="3">
    <source>
        <dbReference type="Proteomes" id="UP000786811"/>
    </source>
</evidence>
<gene>
    <name evidence="2" type="ORF">HICCMSTLAB_LOCUS2109</name>
</gene>
<protein>
    <submittedName>
        <fullName evidence="2">Uncharacterized protein</fullName>
    </submittedName>
</protein>
<comment type="caution">
    <text evidence="2">The sequence shown here is derived from an EMBL/GenBank/DDBJ whole genome shotgun (WGS) entry which is preliminary data.</text>
</comment>
<feature type="region of interest" description="Disordered" evidence="1">
    <location>
        <begin position="104"/>
        <end position="189"/>
    </location>
</feature>
<accession>A0A8J2EL14</accession>
<evidence type="ECO:0000313" key="2">
    <source>
        <dbReference type="EMBL" id="CAG5076128.1"/>
    </source>
</evidence>
<dbReference type="Proteomes" id="UP000786811">
    <property type="component" value="Unassembled WGS sequence"/>
</dbReference>
<evidence type="ECO:0000256" key="1">
    <source>
        <dbReference type="SAM" id="MobiDB-lite"/>
    </source>
</evidence>
<keyword evidence="3" id="KW-1185">Reference proteome</keyword>
<name>A0A8J2EL14_COTCN</name>
<proteinExistence type="predicted"/>
<reference evidence="2" key="1">
    <citation type="submission" date="2021-04" db="EMBL/GenBank/DDBJ databases">
        <authorList>
            <person name="Chebbi M.A.C M."/>
        </authorList>
    </citation>
    <scope>NUCLEOTIDE SEQUENCE</scope>
</reference>
<dbReference type="EMBL" id="CAJNRD030001116">
    <property type="protein sequence ID" value="CAG5076128.1"/>
    <property type="molecule type" value="Genomic_DNA"/>
</dbReference>
<dbReference type="AlphaFoldDB" id="A0A8J2EL14"/>
<organism evidence="2 3">
    <name type="scientific">Cotesia congregata</name>
    <name type="common">Parasitoid wasp</name>
    <name type="synonym">Apanteles congregatus</name>
    <dbReference type="NCBI Taxonomy" id="51543"/>
    <lineage>
        <taxon>Eukaryota</taxon>
        <taxon>Metazoa</taxon>
        <taxon>Ecdysozoa</taxon>
        <taxon>Arthropoda</taxon>
        <taxon>Hexapoda</taxon>
        <taxon>Insecta</taxon>
        <taxon>Pterygota</taxon>
        <taxon>Neoptera</taxon>
        <taxon>Endopterygota</taxon>
        <taxon>Hymenoptera</taxon>
        <taxon>Apocrita</taxon>
        <taxon>Ichneumonoidea</taxon>
        <taxon>Braconidae</taxon>
        <taxon>Microgastrinae</taxon>
        <taxon>Cotesia</taxon>
    </lineage>
</organism>
<sequence length="189" mass="20404">MRTFLEQGYFFRINYIQSFLFWLLFMRKGTRVEGLINYGSKFFEYTTTRTFGLLTDPPGEIDTRRFIKLKRGPLTGPITLFEIRVVKVSIEIRVVVRRVERRRTDAGGDDGGDEGGERGGHGRASGGTRGGTLTKVPRDGESAKASSTAGTGGTRAGEGSTCGSSIPATSRLVGGPWSQGSSSSSSHGN</sequence>